<proteinExistence type="predicted"/>
<feature type="compositionally biased region" description="Polar residues" evidence="1">
    <location>
        <begin position="42"/>
        <end position="52"/>
    </location>
</feature>
<dbReference type="EMBL" id="FUKP01000065">
    <property type="protein sequence ID" value="SJN33903.1"/>
    <property type="molecule type" value="Genomic_DNA"/>
</dbReference>
<dbReference type="RefSeq" id="WP_070637195.1">
    <property type="nucleotide sequence ID" value="NZ_FUKP01000065.1"/>
</dbReference>
<evidence type="ECO:0000313" key="3">
    <source>
        <dbReference type="EMBL" id="SJN33903.1"/>
    </source>
</evidence>
<evidence type="ECO:0000256" key="1">
    <source>
        <dbReference type="SAM" id="MobiDB-lite"/>
    </source>
</evidence>
<feature type="compositionally biased region" description="Gly residues" evidence="1">
    <location>
        <begin position="233"/>
        <end position="242"/>
    </location>
</feature>
<sequence length="290" mass="29059">MHRTGRRPAARALAWAGSLALGTAALAGCTPADEEPTGDGSGSPSAGEQTGIPQVDRDGYQPLTVHLVAPVWSAPPGTSGVRVGCQDQDLLVAVQTAPTKAEDPADMAMDFLLQDTTGTHGDPALTNAVAASAKTLTYTGHHRDGDTEVFEFAGTVTVEDACDAERVRAQLEATAAANTDAGEVRVTVDGEDIADVLGLLPYEPGDEYTAPPEPEEPSETPAPGEGASSESAPGGGAPGGGAPSESAPGWTAPSEGTPSESAPGEGQPSLPGASPSYGVQTHPVVPPNGP</sequence>
<feature type="compositionally biased region" description="Low complexity" evidence="1">
    <location>
        <begin position="219"/>
        <end position="232"/>
    </location>
</feature>
<dbReference type="AlphaFoldDB" id="A0A1R4JQ30"/>
<reference evidence="3 4" key="1">
    <citation type="submission" date="2017-02" db="EMBL/GenBank/DDBJ databases">
        <authorList>
            <person name="Peterson S.W."/>
        </authorList>
    </citation>
    <scope>NUCLEOTIDE SEQUENCE [LARGE SCALE GENOMIC DNA]</scope>
    <source>
        <strain evidence="3 4">2B3F</strain>
    </source>
</reference>
<protein>
    <recommendedName>
        <fullName evidence="5">GerMN domain-containing protein</fullName>
    </recommendedName>
</protein>
<organism evidence="3 4">
    <name type="scientific">Micrococcus lylae</name>
    <dbReference type="NCBI Taxonomy" id="1273"/>
    <lineage>
        <taxon>Bacteria</taxon>
        <taxon>Bacillati</taxon>
        <taxon>Actinomycetota</taxon>
        <taxon>Actinomycetes</taxon>
        <taxon>Micrococcales</taxon>
        <taxon>Micrococcaceae</taxon>
        <taxon>Micrococcus</taxon>
    </lineage>
</organism>
<dbReference type="PROSITE" id="PS51257">
    <property type="entry name" value="PROKAR_LIPOPROTEIN"/>
    <property type="match status" value="1"/>
</dbReference>
<feature type="signal peptide" evidence="2">
    <location>
        <begin position="1"/>
        <end position="27"/>
    </location>
</feature>
<evidence type="ECO:0008006" key="5">
    <source>
        <dbReference type="Google" id="ProtNLM"/>
    </source>
</evidence>
<accession>A0A1R4JQ30</accession>
<feature type="chain" id="PRO_5038487608" description="GerMN domain-containing protein" evidence="2">
    <location>
        <begin position="28"/>
        <end position="290"/>
    </location>
</feature>
<feature type="region of interest" description="Disordered" evidence="1">
    <location>
        <begin position="201"/>
        <end position="290"/>
    </location>
</feature>
<gene>
    <name evidence="3" type="ORF">FM125_09805</name>
</gene>
<feature type="region of interest" description="Disordered" evidence="1">
    <location>
        <begin position="29"/>
        <end position="57"/>
    </location>
</feature>
<evidence type="ECO:0000256" key="2">
    <source>
        <dbReference type="SAM" id="SignalP"/>
    </source>
</evidence>
<keyword evidence="2" id="KW-0732">Signal</keyword>
<name>A0A1R4JQ30_9MICC</name>
<evidence type="ECO:0000313" key="4">
    <source>
        <dbReference type="Proteomes" id="UP000196230"/>
    </source>
</evidence>
<dbReference type="Proteomes" id="UP000196230">
    <property type="component" value="Unassembled WGS sequence"/>
</dbReference>